<keyword evidence="4" id="KW-0812">Transmembrane</keyword>
<evidence type="ECO:0000256" key="4">
    <source>
        <dbReference type="SAM" id="Phobius"/>
    </source>
</evidence>
<dbReference type="PROSITE" id="PS51462">
    <property type="entry name" value="NUDIX"/>
    <property type="match status" value="1"/>
</dbReference>
<dbReference type="SUPFAM" id="SSF55811">
    <property type="entry name" value="Nudix"/>
    <property type="match status" value="1"/>
</dbReference>
<dbReference type="EMBL" id="CP019454">
    <property type="protein sequence ID" value="AUW93306.1"/>
    <property type="molecule type" value="Genomic_DNA"/>
</dbReference>
<feature type="transmembrane region" description="Helical" evidence="4">
    <location>
        <begin position="26"/>
        <end position="44"/>
    </location>
</feature>
<evidence type="ECO:0000256" key="1">
    <source>
        <dbReference type="ARBA" id="ARBA00001946"/>
    </source>
</evidence>
<dbReference type="Proteomes" id="UP000325292">
    <property type="component" value="Chromosome"/>
</dbReference>
<name>A0ABN5GZX6_9FIRM</name>
<reference evidence="6 7" key="1">
    <citation type="journal article" date="2019" name="Sci. Rep.">
        <title>Sulfobacillus thermotolerans: new insights into resistance and metabolic capacities of acidophilic chemolithotrophs.</title>
        <authorList>
            <person name="Panyushkina A.E."/>
            <person name="Babenko V.V."/>
            <person name="Nikitina A.S."/>
            <person name="Selezneva O.V."/>
            <person name="Tsaplina I.A."/>
            <person name="Letarova M.A."/>
            <person name="Kostryukova E.S."/>
            <person name="Letarov A.V."/>
        </authorList>
    </citation>
    <scope>NUCLEOTIDE SEQUENCE [LARGE SCALE GENOMIC DNA]</scope>
    <source>
        <strain evidence="6 7">Kr1</strain>
    </source>
</reference>
<keyword evidence="7" id="KW-1185">Reference proteome</keyword>
<dbReference type="PROSITE" id="PS00893">
    <property type="entry name" value="NUDIX_BOX"/>
    <property type="match status" value="1"/>
</dbReference>
<evidence type="ECO:0000256" key="2">
    <source>
        <dbReference type="ARBA" id="ARBA00022801"/>
    </source>
</evidence>
<comment type="cofactor">
    <cofactor evidence="1">
        <name>Mg(2+)</name>
        <dbReference type="ChEBI" id="CHEBI:18420"/>
    </cofactor>
</comment>
<dbReference type="PANTHER" id="PTHR43046:SF14">
    <property type="entry name" value="MUTT_NUDIX FAMILY PROTEIN"/>
    <property type="match status" value="1"/>
</dbReference>
<keyword evidence="4" id="KW-1133">Transmembrane helix</keyword>
<sequence length="164" mass="19554">MRFKQAWQRLRFFVVGRMLPKRLVQFLMYLTQTKFLVAVVVVLWRDDKILLLRHSYRPRYPWGLLTGWVNAGETPEAAACREIFEETGLHIEHLKYFYSGVPHHRHLEIGYWAEVSEPTVSKSSKDGEIMESRWFGFTELPDRLLPSQYPLIEQAYRHHQHLEA</sequence>
<dbReference type="Pfam" id="PF00293">
    <property type="entry name" value="NUDIX"/>
    <property type="match status" value="1"/>
</dbReference>
<dbReference type="Gene3D" id="3.90.79.10">
    <property type="entry name" value="Nucleoside Triphosphate Pyrophosphohydrolase"/>
    <property type="match status" value="1"/>
</dbReference>
<dbReference type="PANTHER" id="PTHR43046">
    <property type="entry name" value="GDP-MANNOSE MANNOSYL HYDROLASE"/>
    <property type="match status" value="1"/>
</dbReference>
<comment type="similarity">
    <text evidence="3">Belongs to the Nudix hydrolase family.</text>
</comment>
<dbReference type="InterPro" id="IPR000086">
    <property type="entry name" value="NUDIX_hydrolase_dom"/>
</dbReference>
<evidence type="ECO:0000256" key="3">
    <source>
        <dbReference type="RuleBase" id="RU003476"/>
    </source>
</evidence>
<dbReference type="InterPro" id="IPR020084">
    <property type="entry name" value="NUDIX_hydrolase_CS"/>
</dbReference>
<organism evidence="6 7">
    <name type="scientific">Sulfobacillus thermotolerans</name>
    <dbReference type="NCBI Taxonomy" id="338644"/>
    <lineage>
        <taxon>Bacteria</taxon>
        <taxon>Bacillati</taxon>
        <taxon>Bacillota</taxon>
        <taxon>Clostridia</taxon>
        <taxon>Eubacteriales</taxon>
        <taxon>Clostridiales Family XVII. Incertae Sedis</taxon>
        <taxon>Sulfobacillus</taxon>
    </lineage>
</organism>
<accession>A0ABN5GZX6</accession>
<gene>
    <name evidence="6" type="ORF">BXT84_04510</name>
</gene>
<protein>
    <recommendedName>
        <fullName evidence="5">Nudix hydrolase domain-containing protein</fullName>
    </recommendedName>
</protein>
<dbReference type="PRINTS" id="PR00502">
    <property type="entry name" value="NUDIXFAMILY"/>
</dbReference>
<keyword evidence="2 3" id="KW-0378">Hydrolase</keyword>
<evidence type="ECO:0000313" key="6">
    <source>
        <dbReference type="EMBL" id="AUW93306.1"/>
    </source>
</evidence>
<evidence type="ECO:0000313" key="7">
    <source>
        <dbReference type="Proteomes" id="UP000325292"/>
    </source>
</evidence>
<keyword evidence="4" id="KW-0472">Membrane</keyword>
<evidence type="ECO:0000259" key="5">
    <source>
        <dbReference type="PROSITE" id="PS51462"/>
    </source>
</evidence>
<dbReference type="InterPro" id="IPR015797">
    <property type="entry name" value="NUDIX_hydrolase-like_dom_sf"/>
</dbReference>
<dbReference type="InterPro" id="IPR020476">
    <property type="entry name" value="Nudix_hydrolase"/>
</dbReference>
<proteinExistence type="inferred from homology"/>
<feature type="domain" description="Nudix hydrolase" evidence="5">
    <location>
        <begin position="34"/>
        <end position="157"/>
    </location>
</feature>